<name>A0A1B8ZIC7_9FLAO</name>
<accession>A0A1B8ZIC7</accession>
<evidence type="ECO:0000256" key="3">
    <source>
        <dbReference type="ARBA" id="ARBA00022839"/>
    </source>
</evidence>
<dbReference type="PANTHER" id="PTHR23044:SF61">
    <property type="entry name" value="3'-5' EXORIBONUCLEASE 1-RELATED"/>
    <property type="match status" value="1"/>
</dbReference>
<protein>
    <recommendedName>
        <fullName evidence="4">Exonuclease domain-containing protein</fullName>
    </recommendedName>
</protein>
<dbReference type="GO" id="GO:0006259">
    <property type="term" value="P:DNA metabolic process"/>
    <property type="evidence" value="ECO:0007669"/>
    <property type="project" value="UniProtKB-ARBA"/>
</dbReference>
<evidence type="ECO:0000259" key="4">
    <source>
        <dbReference type="SMART" id="SM00479"/>
    </source>
</evidence>
<evidence type="ECO:0000256" key="1">
    <source>
        <dbReference type="ARBA" id="ARBA00022722"/>
    </source>
</evidence>
<sequence length="201" mass="23192">MADKLKTSKNCIMKFSSDLVIYDLEGSCKTFGKNEINETNIIEIGAVKLDKKTFEIKSEFSILIKPKHFSILPEITEITNITNDMVENEKYFDEAIPLFLDWYGEKNKSTLAGWGLYYDLPLLRKEFTEFGLDYNQYFVGGGFDIRALGVYWLAKKNISTSGISLERVLEKMNIKEDFKFHRALDDAKATAFILQHILNEK</sequence>
<dbReference type="Proteomes" id="UP000093432">
    <property type="component" value="Unassembled WGS sequence"/>
</dbReference>
<dbReference type="InterPro" id="IPR051274">
    <property type="entry name" value="3-5_Exoribonuclease"/>
</dbReference>
<reference evidence="6" key="1">
    <citation type="submission" date="2016-07" db="EMBL/GenBank/DDBJ databases">
        <authorList>
            <person name="Florea S."/>
            <person name="Webb J.S."/>
            <person name="Jaromczyk J."/>
            <person name="Schardl C.L."/>
        </authorList>
    </citation>
    <scope>NUCLEOTIDE SEQUENCE [LARGE SCALE GENOMIC DNA]</scope>
    <source>
        <strain evidence="6">CC-VM-7</strain>
    </source>
</reference>
<dbReference type="Pfam" id="PF00929">
    <property type="entry name" value="RNase_T"/>
    <property type="match status" value="1"/>
</dbReference>
<dbReference type="CDD" id="cd06133">
    <property type="entry name" value="ERI-1_3'hExo_like"/>
    <property type="match status" value="1"/>
</dbReference>
<keyword evidence="3" id="KW-0269">Exonuclease</keyword>
<evidence type="ECO:0000313" key="6">
    <source>
        <dbReference type="Proteomes" id="UP000093432"/>
    </source>
</evidence>
<dbReference type="STRING" id="651561.BBI00_16635"/>
<dbReference type="SUPFAM" id="SSF53098">
    <property type="entry name" value="Ribonuclease H-like"/>
    <property type="match status" value="1"/>
</dbReference>
<dbReference type="PANTHER" id="PTHR23044">
    <property type="entry name" value="3'-5' EXONUCLEASE ERI1-RELATED"/>
    <property type="match status" value="1"/>
</dbReference>
<dbReference type="GO" id="GO:0003676">
    <property type="term" value="F:nucleic acid binding"/>
    <property type="evidence" value="ECO:0007669"/>
    <property type="project" value="InterPro"/>
</dbReference>
<feature type="domain" description="Exonuclease" evidence="4">
    <location>
        <begin position="18"/>
        <end position="201"/>
    </location>
</feature>
<evidence type="ECO:0000256" key="2">
    <source>
        <dbReference type="ARBA" id="ARBA00022801"/>
    </source>
</evidence>
<dbReference type="AlphaFoldDB" id="A0A1B8ZIC7"/>
<dbReference type="InterPro" id="IPR036397">
    <property type="entry name" value="RNaseH_sf"/>
</dbReference>
<dbReference type="InterPro" id="IPR047201">
    <property type="entry name" value="ERI-1_3'hExo-like"/>
</dbReference>
<gene>
    <name evidence="5" type="ORF">BBI00_16635</name>
</gene>
<dbReference type="SMART" id="SM00479">
    <property type="entry name" value="EXOIII"/>
    <property type="match status" value="1"/>
</dbReference>
<organism evidence="5 6">
    <name type="scientific">Chryseobacterium arthrosphaerae</name>
    <dbReference type="NCBI Taxonomy" id="651561"/>
    <lineage>
        <taxon>Bacteria</taxon>
        <taxon>Pseudomonadati</taxon>
        <taxon>Bacteroidota</taxon>
        <taxon>Flavobacteriia</taxon>
        <taxon>Flavobacteriales</taxon>
        <taxon>Weeksellaceae</taxon>
        <taxon>Chryseobacterium group</taxon>
        <taxon>Chryseobacterium</taxon>
    </lineage>
</organism>
<dbReference type="InterPro" id="IPR013520">
    <property type="entry name" value="Ribonucl_H"/>
</dbReference>
<keyword evidence="2" id="KW-0378">Hydrolase</keyword>
<dbReference type="Gene3D" id="3.30.420.10">
    <property type="entry name" value="Ribonuclease H-like superfamily/Ribonuclease H"/>
    <property type="match status" value="1"/>
</dbReference>
<dbReference type="InterPro" id="IPR012337">
    <property type="entry name" value="RNaseH-like_sf"/>
</dbReference>
<dbReference type="EMBL" id="MAYG01000012">
    <property type="protein sequence ID" value="OCA71349.1"/>
    <property type="molecule type" value="Genomic_DNA"/>
</dbReference>
<dbReference type="GO" id="GO:0000175">
    <property type="term" value="F:3'-5'-RNA exonuclease activity"/>
    <property type="evidence" value="ECO:0007669"/>
    <property type="project" value="InterPro"/>
</dbReference>
<keyword evidence="1" id="KW-0540">Nuclease</keyword>
<comment type="caution">
    <text evidence="5">The sequence shown here is derived from an EMBL/GenBank/DDBJ whole genome shotgun (WGS) entry which is preliminary data.</text>
</comment>
<evidence type="ECO:0000313" key="5">
    <source>
        <dbReference type="EMBL" id="OCA71349.1"/>
    </source>
</evidence>
<proteinExistence type="predicted"/>